<dbReference type="GO" id="GO:0046872">
    <property type="term" value="F:metal ion binding"/>
    <property type="evidence" value="ECO:0007669"/>
    <property type="project" value="UniProtKB-KW"/>
</dbReference>
<feature type="region of interest" description="Disordered" evidence="15">
    <location>
        <begin position="356"/>
        <end position="380"/>
    </location>
</feature>
<feature type="region of interest" description="Disordered" evidence="15">
    <location>
        <begin position="276"/>
        <end position="342"/>
    </location>
</feature>
<evidence type="ECO:0000256" key="14">
    <source>
        <dbReference type="ARBA" id="ARBA00026104"/>
    </source>
</evidence>
<evidence type="ECO:0000256" key="1">
    <source>
        <dbReference type="ARBA" id="ARBA00001913"/>
    </source>
</evidence>
<feature type="region of interest" description="Disordered" evidence="15">
    <location>
        <begin position="1"/>
        <end position="62"/>
    </location>
</feature>
<evidence type="ECO:0000259" key="16">
    <source>
        <dbReference type="Pfam" id="PF01764"/>
    </source>
</evidence>
<keyword evidence="5" id="KW-0812">Transmembrane</keyword>
<evidence type="ECO:0000256" key="4">
    <source>
        <dbReference type="ARBA" id="ARBA00022553"/>
    </source>
</evidence>
<dbReference type="Proteomes" id="UP001140011">
    <property type="component" value="Unassembled WGS sequence"/>
</dbReference>
<evidence type="ECO:0000256" key="12">
    <source>
        <dbReference type="ARBA" id="ARBA00023136"/>
    </source>
</evidence>
<evidence type="ECO:0000256" key="7">
    <source>
        <dbReference type="ARBA" id="ARBA00022801"/>
    </source>
</evidence>
<evidence type="ECO:0000256" key="13">
    <source>
        <dbReference type="ARBA" id="ARBA00024531"/>
    </source>
</evidence>
<keyword evidence="18" id="KW-1185">Reference proteome</keyword>
<feature type="compositionally biased region" description="Basic and acidic residues" evidence="15">
    <location>
        <begin position="41"/>
        <end position="54"/>
    </location>
</feature>
<comment type="caution">
    <text evidence="17">The sequence shown here is derived from an EMBL/GenBank/DDBJ whole genome shotgun (WGS) entry which is preliminary data.</text>
</comment>
<organism evidence="17 18">
    <name type="scientific">Coemansia pectinata</name>
    <dbReference type="NCBI Taxonomy" id="1052879"/>
    <lineage>
        <taxon>Eukaryota</taxon>
        <taxon>Fungi</taxon>
        <taxon>Fungi incertae sedis</taxon>
        <taxon>Zoopagomycota</taxon>
        <taxon>Kickxellomycotina</taxon>
        <taxon>Kickxellomycetes</taxon>
        <taxon>Kickxellales</taxon>
        <taxon>Kickxellaceae</taxon>
        <taxon>Coemansia</taxon>
    </lineage>
</organism>
<keyword evidence="11" id="KW-0443">Lipid metabolism</keyword>
<dbReference type="InterPro" id="IPR002921">
    <property type="entry name" value="Fungal_lipase-type"/>
</dbReference>
<gene>
    <name evidence="17" type="ORF">GGI19_003714</name>
</gene>
<dbReference type="InterPro" id="IPR052214">
    <property type="entry name" value="DAG_Lipase-Related"/>
</dbReference>
<dbReference type="Pfam" id="PF01764">
    <property type="entry name" value="Lipase_3"/>
    <property type="match status" value="1"/>
</dbReference>
<keyword evidence="4" id="KW-0597">Phosphoprotein</keyword>
<evidence type="ECO:0000256" key="11">
    <source>
        <dbReference type="ARBA" id="ARBA00023098"/>
    </source>
</evidence>
<comment type="subcellular location">
    <subcellularLocation>
        <location evidence="2">Cell membrane</location>
        <topology evidence="2">Multi-pass membrane protein</topology>
    </subcellularLocation>
</comment>
<feature type="domain" description="Fungal lipase-type" evidence="16">
    <location>
        <begin position="767"/>
        <end position="933"/>
    </location>
</feature>
<dbReference type="EMBL" id="JANBUH010000264">
    <property type="protein sequence ID" value="KAJ2752612.1"/>
    <property type="molecule type" value="Genomic_DNA"/>
</dbReference>
<keyword evidence="9" id="KW-0442">Lipid degradation</keyword>
<comment type="catalytic activity">
    <reaction evidence="13">
        <text>a 1,2-diacyl-sn-glycerol + H2O = a 2-acylglycerol + a fatty acid + H(+)</text>
        <dbReference type="Rhea" id="RHEA:33275"/>
        <dbReference type="ChEBI" id="CHEBI:15377"/>
        <dbReference type="ChEBI" id="CHEBI:15378"/>
        <dbReference type="ChEBI" id="CHEBI:17389"/>
        <dbReference type="ChEBI" id="CHEBI:17815"/>
        <dbReference type="ChEBI" id="CHEBI:28868"/>
        <dbReference type="EC" id="3.1.1.116"/>
    </reaction>
    <physiologicalReaction direction="left-to-right" evidence="13">
        <dbReference type="Rhea" id="RHEA:33276"/>
    </physiologicalReaction>
</comment>
<feature type="compositionally biased region" description="Polar residues" evidence="15">
    <location>
        <begin position="562"/>
        <end position="576"/>
    </location>
</feature>
<keyword evidence="6" id="KW-0479">Metal-binding</keyword>
<feature type="compositionally biased region" description="Acidic residues" evidence="15">
    <location>
        <begin position="14"/>
        <end position="27"/>
    </location>
</feature>
<accession>A0A9W8LB92</accession>
<dbReference type="InterPro" id="IPR029058">
    <property type="entry name" value="AB_hydrolase_fold"/>
</dbReference>
<dbReference type="EC" id="3.1.1.116" evidence="14"/>
<evidence type="ECO:0000313" key="17">
    <source>
        <dbReference type="EMBL" id="KAJ2752612.1"/>
    </source>
</evidence>
<comment type="cofactor">
    <cofactor evidence="1">
        <name>Ca(2+)</name>
        <dbReference type="ChEBI" id="CHEBI:29108"/>
    </cofactor>
</comment>
<feature type="region of interest" description="Disordered" evidence="15">
    <location>
        <begin position="394"/>
        <end position="444"/>
    </location>
</feature>
<evidence type="ECO:0000256" key="2">
    <source>
        <dbReference type="ARBA" id="ARBA00004651"/>
    </source>
</evidence>
<feature type="compositionally biased region" description="Basic and acidic residues" evidence="15">
    <location>
        <begin position="356"/>
        <end position="378"/>
    </location>
</feature>
<feature type="region of interest" description="Disordered" evidence="15">
    <location>
        <begin position="989"/>
        <end position="1011"/>
    </location>
</feature>
<keyword evidence="7" id="KW-0378">Hydrolase</keyword>
<dbReference type="PANTHER" id="PTHR45792">
    <property type="entry name" value="DIACYLGLYCEROL LIPASE HOMOLOG-RELATED"/>
    <property type="match status" value="1"/>
</dbReference>
<evidence type="ECO:0000256" key="6">
    <source>
        <dbReference type="ARBA" id="ARBA00022723"/>
    </source>
</evidence>
<keyword evidence="3" id="KW-1003">Cell membrane</keyword>
<feature type="region of interest" description="Disordered" evidence="15">
    <location>
        <begin position="652"/>
        <end position="677"/>
    </location>
</feature>
<dbReference type="GO" id="GO:0016298">
    <property type="term" value="F:lipase activity"/>
    <property type="evidence" value="ECO:0007669"/>
    <property type="project" value="TreeGrafter"/>
</dbReference>
<keyword evidence="8" id="KW-0106">Calcium</keyword>
<dbReference type="OrthoDB" id="438440at2759"/>
<feature type="compositionally biased region" description="Basic residues" evidence="15">
    <location>
        <begin position="595"/>
        <end position="609"/>
    </location>
</feature>
<feature type="compositionally biased region" description="Polar residues" evidence="15">
    <location>
        <begin position="400"/>
        <end position="410"/>
    </location>
</feature>
<evidence type="ECO:0000256" key="3">
    <source>
        <dbReference type="ARBA" id="ARBA00022475"/>
    </source>
</evidence>
<dbReference type="SUPFAM" id="SSF53474">
    <property type="entry name" value="alpha/beta-Hydrolases"/>
    <property type="match status" value="1"/>
</dbReference>
<dbReference type="GO" id="GO:0046340">
    <property type="term" value="P:diacylglycerol catabolic process"/>
    <property type="evidence" value="ECO:0007669"/>
    <property type="project" value="TreeGrafter"/>
</dbReference>
<sequence length="1120" mass="123787">MVARDLLNLPKDDAYEDMADSDDDSYMEVDKAGHRGVKRGTSRDADSSSDEGSRQPHHWRRRAPLLPQRMATLVSQVSGATRLSLEITALFWEAIFDTVSESTNSGIWLGTAAWEEVRSLGLAAASVLSPLSSLNPRIVSRLVGSTTAAGYSVVNQSLAAAESVLEGGFSLYTGAVNMGLHAAGEYVRFIDALFGSTDTSRVLASFVHMCRREAFEKNPEIRALIDEHGVVGFGSQVLKTIVAWICLQVVTHGRLRPYRMELVYSNMQASPEFCPRKFIDSNGKPLPGKAAQRTPADRTPATPMGDHEREVALDTNAQAASSSEDDGYHALSDQEGSSHLDPDWDQRLMEALRKLSIRNEQRQKPEGKEDVEAHDSQRNKSSLWSTLLMVRESAAASAQAHGTDTSSDSDQGPPVPRGVSMPFESAPASLVSSPQFPVTPDTGRVHRSHTIAEETPSTHDTTLDDIPLLDGVPPVGSPWMQQEFPRKPLLFNLARFISVASSAYGHSFMQVLGLAHGMIDARALIDEFGDYEVNRLSQSNSVVSMDLAMSPGPSKLPRAQPMSTYHTHSTFNPSRPESQRQYERRHFRAASPRVSGHRRAPVRRHRRRRQLSEHPNHHCFSRHTGIPLGDLLFSSYVPPIVPGVTKAANAQASAVERKLRHQKKKHDEEPEPEPAVAEKKGWLGSIPIVGGIYQRLPSPMAVLSAVPVIPGLVSRILGTETPSPRPEPTPGQFRRFDKLRQRLVYRNPSIHALVHYIAVDHATRSIVLACRGTLGISDLFIDMICEYETIHLSGHPSTQERSDFRVHSGMWHSALLLADQSSEVFKEVAEALRLYPEYGLVVTGHSLGGGVASLLTLLWSQPLFAHMDVGLGTPGSAPGARQFVTTDKFGLVTQRPIHCFSFGSPCSTNAALSYYCRGLVTSVANANDVISFLSIGTCVDILNISAVLGRERGVAEKVVRKFLATQRNKIGKKLNLFDFDFSKLTAYSQDKDEEEEEGEEDVPSPKRRKRDSSLDDWYWSLVKTLRANMDSEKLYPPGDVFILATPGDDEMADPQLRYSDDNPDATEHLPVGLFYCPDVAERFSELRFTRNMFAHHLPSTYERRLAALVHETRLTNPSTK</sequence>
<dbReference type="PANTHER" id="PTHR45792:SF7">
    <property type="entry name" value="PUTATIVE (AFU_ORTHOLOGUE AFUA_6G02710)-RELATED"/>
    <property type="match status" value="1"/>
</dbReference>
<evidence type="ECO:0000256" key="5">
    <source>
        <dbReference type="ARBA" id="ARBA00022692"/>
    </source>
</evidence>
<evidence type="ECO:0000256" key="9">
    <source>
        <dbReference type="ARBA" id="ARBA00022963"/>
    </source>
</evidence>
<dbReference type="GO" id="GO:0019369">
    <property type="term" value="P:arachidonate metabolic process"/>
    <property type="evidence" value="ECO:0007669"/>
    <property type="project" value="TreeGrafter"/>
</dbReference>
<dbReference type="CDD" id="cd00519">
    <property type="entry name" value="Lipase_3"/>
    <property type="match status" value="1"/>
</dbReference>
<evidence type="ECO:0000256" key="10">
    <source>
        <dbReference type="ARBA" id="ARBA00022989"/>
    </source>
</evidence>
<dbReference type="Gene3D" id="3.40.50.1820">
    <property type="entry name" value="alpha/beta hydrolase"/>
    <property type="match status" value="1"/>
</dbReference>
<reference evidence="17" key="1">
    <citation type="submission" date="2022-07" db="EMBL/GenBank/DDBJ databases">
        <title>Phylogenomic reconstructions and comparative analyses of Kickxellomycotina fungi.</title>
        <authorList>
            <person name="Reynolds N.K."/>
            <person name="Stajich J.E."/>
            <person name="Barry K."/>
            <person name="Grigoriev I.V."/>
            <person name="Crous P."/>
            <person name="Smith M.E."/>
        </authorList>
    </citation>
    <scope>NUCLEOTIDE SEQUENCE</scope>
    <source>
        <strain evidence="17">BCRC 34297</strain>
    </source>
</reference>
<protein>
    <recommendedName>
        <fullName evidence="14">sn-1-specific diacylglycerol lipase</fullName>
        <ecNumber evidence="14">3.1.1.116</ecNumber>
    </recommendedName>
</protein>
<evidence type="ECO:0000256" key="15">
    <source>
        <dbReference type="SAM" id="MobiDB-lite"/>
    </source>
</evidence>
<name>A0A9W8LB92_9FUNG</name>
<keyword evidence="10" id="KW-1133">Transmembrane helix</keyword>
<evidence type="ECO:0000256" key="8">
    <source>
        <dbReference type="ARBA" id="ARBA00022837"/>
    </source>
</evidence>
<feature type="region of interest" description="Disordered" evidence="15">
    <location>
        <begin position="562"/>
        <end position="618"/>
    </location>
</feature>
<dbReference type="GO" id="GO:0005886">
    <property type="term" value="C:plasma membrane"/>
    <property type="evidence" value="ECO:0007669"/>
    <property type="project" value="UniProtKB-SubCell"/>
</dbReference>
<dbReference type="AlphaFoldDB" id="A0A9W8LB92"/>
<evidence type="ECO:0000313" key="18">
    <source>
        <dbReference type="Proteomes" id="UP001140011"/>
    </source>
</evidence>
<keyword evidence="12" id="KW-0472">Membrane</keyword>
<proteinExistence type="predicted"/>
<feature type="compositionally biased region" description="Acidic residues" evidence="15">
    <location>
        <begin position="991"/>
        <end position="1002"/>
    </location>
</feature>